<organism evidence="1 2">
    <name type="scientific">Agrobacterium pusense</name>
    <dbReference type="NCBI Taxonomy" id="648995"/>
    <lineage>
        <taxon>Bacteria</taxon>
        <taxon>Pseudomonadati</taxon>
        <taxon>Pseudomonadota</taxon>
        <taxon>Alphaproteobacteria</taxon>
        <taxon>Hyphomicrobiales</taxon>
        <taxon>Rhizobiaceae</taxon>
        <taxon>Rhizobium/Agrobacterium group</taxon>
        <taxon>Agrobacterium</taxon>
    </lineage>
</organism>
<dbReference type="KEGG" id="rir:BN877_I0440"/>
<gene>
    <name evidence="1" type="ORF">BN877_I0440</name>
</gene>
<dbReference type="AlphaFoldDB" id="U4Q4A6"/>
<accession>U4Q4A6</accession>
<dbReference type="EMBL" id="HG518322">
    <property type="protein sequence ID" value="CDI07355.1"/>
    <property type="molecule type" value="Genomic_DNA"/>
</dbReference>
<evidence type="ECO:0000313" key="2">
    <source>
        <dbReference type="Proteomes" id="UP000016944"/>
    </source>
</evidence>
<proteinExistence type="predicted"/>
<evidence type="ECO:0000313" key="1">
    <source>
        <dbReference type="EMBL" id="CDI07355.1"/>
    </source>
</evidence>
<dbReference type="PATRIC" id="fig|424182.3.peg.431"/>
<dbReference type="Proteomes" id="UP000016944">
    <property type="component" value="Chromosome I"/>
</dbReference>
<sequence>MRKKNVKVKASPLLSAQNQIRGHQNPFAALSAVRHRIPLREIPQFVRWLPSVRRGNVSILSGYSPKGMSELRTQNSLSPISLDGEVSWAAHLFLLYATKISEFVSISRSLEVAMLNGDYGDCEKYLAAIESISGGSLWALETRMALLQLSRGLEAQKTYSIELQQSRGRVDVVAFIAYYISLRNEPSVTPFRFTAEFSELLEKANAAKSIKTYLYYRICNKFPDSRDGLAEIISCETNSSILDYYETFLRLAQHCLAEGRSDELPLFVEGVRVFSGVIDDDRLQRFLFAASDEAVRLNDADVIDDLSPYDAFVAGDHALCVGLCEAKLIENPLRPNLWFILAESYANLPEAISGFSPDILLSQIVNHAKIVIRKDEGFESSIFELLKIALNMRLQVFSPIIEQLVWREMSSIRPLDQPSTILSFLAGTAIDTQTIGQMHSVRLKTQIAKTICETRGNSIALKAAEIENALVDPEKLEASGVIHPAMDVLISVNHAMNSGKIEQALHLATQLPENAPLTIRRQMGQCVSSCLRQTGRSDDLVEYVVDTTLQDPAAVHMLPLTECCRYVSETKRKSLGSKLSYSILLNLYSKLISDDRNDVRNYAYEDFLIDRGLSRPSQLDGKTQDCKDAQLIYYLRFLCTLEVMQSSSSFQGTRDLEEERKIVLAILVKIDPDHSKVYESELREITRAQLIRRGVRHVEQSKIFFDIPALRRISEKKDKENFARYKALLNAGLGVETHSVEDVFENLVAGRPVPSELLEVPKDEASDLLIQIVSSIFRENFTNPEHGLDCYLSMRIRHGTLSGQLRTPLELERLITKRAASTDRYEPNVHWCGKYSSLEGCVLDKLDQRLGEFSAEYDHFIADFAGELVQVRSNTKPRGLFYVGLNSVRFRIWAAGITTTTSFEDFHDTVTELFWEAVELNLEKVRQFIDSSLKPSAMKMFGRLESDVADILAGAQTADINRAIRTAQTGAQHALDSVKEWFNLSKPLSEPNFPIEDLIDVGLQCVTAIHHDFAPTVVREVPPLPPFADALTLFSDIFFIIFDNVRRHSGIMNSPKVRITITDRGDSLSIYVENEILPSSADAQARAKVDRIHTLIATGGYHSSVSSEGGTGLIKLKKLMGSDVKKERRLDFGYGDSGTFFVLLEIGKREIIA</sequence>
<reference evidence="1 2" key="1">
    <citation type="journal article" date="2013" name="Genome Announc.">
        <title>Complete Genome Sequence of the Sesbania Symbiont and Rice Growth-Promoting Endophyte Rhizobium sp. Strain IRBG74.</title>
        <authorList>
            <person name="Crook M.B."/>
            <person name="Mitra S."/>
            <person name="Ane J.M."/>
            <person name="Sadowsky M.J."/>
            <person name="Gyaneshwar P."/>
        </authorList>
    </citation>
    <scope>NUCLEOTIDE SEQUENCE [LARGE SCALE GENOMIC DNA]</scope>
    <source>
        <strain evidence="1 2">IRBG74</strain>
    </source>
</reference>
<dbReference type="HOGENOM" id="CLU_008371_0_0_5"/>
<protein>
    <submittedName>
        <fullName evidence="1">Uncharacterized protein</fullName>
    </submittedName>
</protein>
<name>U4Q4A6_9HYPH</name>